<dbReference type="AlphaFoldDB" id="A0AAE1CUY9"/>
<organism evidence="1 2">
    <name type="scientific">Elysia crispata</name>
    <name type="common">lettuce slug</name>
    <dbReference type="NCBI Taxonomy" id="231223"/>
    <lineage>
        <taxon>Eukaryota</taxon>
        <taxon>Metazoa</taxon>
        <taxon>Spiralia</taxon>
        <taxon>Lophotrochozoa</taxon>
        <taxon>Mollusca</taxon>
        <taxon>Gastropoda</taxon>
        <taxon>Heterobranchia</taxon>
        <taxon>Euthyneura</taxon>
        <taxon>Panpulmonata</taxon>
        <taxon>Sacoglossa</taxon>
        <taxon>Placobranchoidea</taxon>
        <taxon>Plakobranchidae</taxon>
        <taxon>Elysia</taxon>
    </lineage>
</organism>
<name>A0AAE1CUY9_9GAST</name>
<evidence type="ECO:0000313" key="1">
    <source>
        <dbReference type="EMBL" id="KAK3737683.1"/>
    </source>
</evidence>
<reference evidence="1" key="1">
    <citation type="journal article" date="2023" name="G3 (Bethesda)">
        <title>A reference genome for the long-term kleptoplast-retaining sea slug Elysia crispata morphotype clarki.</title>
        <authorList>
            <person name="Eastman K.E."/>
            <person name="Pendleton A.L."/>
            <person name="Shaikh M.A."/>
            <person name="Suttiyut T."/>
            <person name="Ogas R."/>
            <person name="Tomko P."/>
            <person name="Gavelis G."/>
            <person name="Widhalm J.R."/>
            <person name="Wisecaver J.H."/>
        </authorList>
    </citation>
    <scope>NUCLEOTIDE SEQUENCE</scope>
    <source>
        <strain evidence="1">ECLA1</strain>
    </source>
</reference>
<proteinExistence type="predicted"/>
<sequence>MTSGHVKSHLLSAFSEVERLNTVSVFVLLTSIRLYNKNNKYCASVKQSQVGLPSRIDAILADLVIGQLGETDHWLATGLRENA</sequence>
<keyword evidence="2" id="KW-1185">Reference proteome</keyword>
<dbReference type="EMBL" id="JAWDGP010006631">
    <property type="protein sequence ID" value="KAK3737683.1"/>
    <property type="molecule type" value="Genomic_DNA"/>
</dbReference>
<gene>
    <name evidence="1" type="ORF">RRG08_066370</name>
</gene>
<dbReference type="Proteomes" id="UP001283361">
    <property type="component" value="Unassembled WGS sequence"/>
</dbReference>
<accession>A0AAE1CUY9</accession>
<protein>
    <submittedName>
        <fullName evidence="1">Uncharacterized protein</fullName>
    </submittedName>
</protein>
<comment type="caution">
    <text evidence="1">The sequence shown here is derived from an EMBL/GenBank/DDBJ whole genome shotgun (WGS) entry which is preliminary data.</text>
</comment>
<evidence type="ECO:0000313" key="2">
    <source>
        <dbReference type="Proteomes" id="UP001283361"/>
    </source>
</evidence>